<protein>
    <submittedName>
        <fullName evidence="16">Paired domain-containing protein</fullName>
    </submittedName>
</protein>
<evidence type="ECO:0000256" key="11">
    <source>
        <dbReference type="SAM" id="MobiDB-lite"/>
    </source>
</evidence>
<feature type="compositionally biased region" description="Basic and acidic residues" evidence="11">
    <location>
        <begin position="325"/>
        <end position="335"/>
    </location>
</feature>
<dbReference type="PROSITE" id="PS51057">
    <property type="entry name" value="PAIRED_2"/>
    <property type="match status" value="1"/>
</dbReference>
<feature type="domain" description="Homeobox" evidence="12">
    <location>
        <begin position="613"/>
        <end position="661"/>
    </location>
</feature>
<dbReference type="PANTHER" id="PTHR45636:SF49">
    <property type="entry name" value="PAIRED BOX PROTEIN 3 HOMOLOG"/>
    <property type="match status" value="1"/>
</dbReference>
<feature type="region of interest" description="Disordered" evidence="11">
    <location>
        <begin position="162"/>
        <end position="211"/>
    </location>
</feature>
<feature type="compositionally biased region" description="Basic and acidic residues" evidence="11">
    <location>
        <begin position="375"/>
        <end position="399"/>
    </location>
</feature>
<evidence type="ECO:0000259" key="13">
    <source>
        <dbReference type="PROSITE" id="PS51057"/>
    </source>
</evidence>
<dbReference type="InterPro" id="IPR043182">
    <property type="entry name" value="PAIRED_DNA-bd_dom"/>
</dbReference>
<accession>A0A183A7X5</accession>
<dbReference type="Proteomes" id="UP000272942">
    <property type="component" value="Unassembled WGS sequence"/>
</dbReference>
<dbReference type="OrthoDB" id="3225452at2759"/>
<dbReference type="Gene3D" id="1.10.10.10">
    <property type="entry name" value="Winged helix-like DNA-binding domain superfamily/Winged helix DNA-binding domain"/>
    <property type="match status" value="1"/>
</dbReference>
<keyword evidence="4" id="KW-0563">Paired box</keyword>
<evidence type="ECO:0000256" key="8">
    <source>
        <dbReference type="ARBA" id="ARBA00023242"/>
    </source>
</evidence>
<dbReference type="WBParaSite" id="ECPE_0000306301-mRNA-1">
    <property type="protein sequence ID" value="ECPE_0000306301-mRNA-1"/>
    <property type="gene ID" value="ECPE_0000306301"/>
</dbReference>
<feature type="region of interest" description="Disordered" evidence="11">
    <location>
        <begin position="286"/>
        <end position="578"/>
    </location>
</feature>
<feature type="compositionally biased region" description="Polar residues" evidence="11">
    <location>
        <begin position="195"/>
        <end position="208"/>
    </location>
</feature>
<dbReference type="SMART" id="SM00389">
    <property type="entry name" value="HOX"/>
    <property type="match status" value="1"/>
</dbReference>
<keyword evidence="9 10" id="KW-0371">Homeobox</keyword>
<evidence type="ECO:0000256" key="7">
    <source>
        <dbReference type="ARBA" id="ARBA00023163"/>
    </source>
</evidence>
<dbReference type="PANTHER" id="PTHR45636">
    <property type="entry name" value="PAIRED BOX PROTEIN PAX-6-RELATED-RELATED"/>
    <property type="match status" value="1"/>
</dbReference>
<dbReference type="Gene3D" id="1.10.10.60">
    <property type="entry name" value="Homeodomain-like"/>
    <property type="match status" value="1"/>
</dbReference>
<evidence type="ECO:0000256" key="4">
    <source>
        <dbReference type="ARBA" id="ARBA00022724"/>
    </source>
</evidence>
<proteinExistence type="inferred from homology"/>
<dbReference type="InterPro" id="IPR036388">
    <property type="entry name" value="WH-like_DNA-bd_sf"/>
</dbReference>
<feature type="compositionally biased region" description="Basic and acidic residues" evidence="11">
    <location>
        <begin position="358"/>
        <end position="367"/>
    </location>
</feature>
<evidence type="ECO:0000256" key="10">
    <source>
        <dbReference type="RuleBase" id="RU000682"/>
    </source>
</evidence>
<dbReference type="InterPro" id="IPR001356">
    <property type="entry name" value="HD"/>
</dbReference>
<reference evidence="14 15" key="2">
    <citation type="submission" date="2018-11" db="EMBL/GenBank/DDBJ databases">
        <authorList>
            <consortium name="Pathogen Informatics"/>
        </authorList>
    </citation>
    <scope>NUCLEOTIDE SEQUENCE [LARGE SCALE GENOMIC DNA]</scope>
    <source>
        <strain evidence="14 15">Egypt</strain>
    </source>
</reference>
<comment type="similarity">
    <text evidence="2">Belongs to the paired homeobox family.</text>
</comment>
<evidence type="ECO:0000256" key="1">
    <source>
        <dbReference type="ARBA" id="ARBA00004123"/>
    </source>
</evidence>
<evidence type="ECO:0000313" key="16">
    <source>
        <dbReference type="WBParaSite" id="ECPE_0000306301-mRNA-1"/>
    </source>
</evidence>
<dbReference type="Pfam" id="PF00292">
    <property type="entry name" value="PAX"/>
    <property type="match status" value="1"/>
</dbReference>
<keyword evidence="5" id="KW-0805">Transcription regulation</keyword>
<evidence type="ECO:0000313" key="15">
    <source>
        <dbReference type="Proteomes" id="UP000272942"/>
    </source>
</evidence>
<dbReference type="SMART" id="SM00351">
    <property type="entry name" value="PAX"/>
    <property type="match status" value="1"/>
</dbReference>
<dbReference type="PRINTS" id="PR00027">
    <property type="entry name" value="PAIREDBOX"/>
</dbReference>
<dbReference type="SUPFAM" id="SSF46689">
    <property type="entry name" value="Homeodomain-like"/>
    <property type="match status" value="2"/>
</dbReference>
<dbReference type="InterPro" id="IPR009057">
    <property type="entry name" value="Homeodomain-like_sf"/>
</dbReference>
<evidence type="ECO:0000256" key="2">
    <source>
        <dbReference type="ARBA" id="ARBA00005733"/>
    </source>
</evidence>
<dbReference type="GO" id="GO:0000981">
    <property type="term" value="F:DNA-binding transcription factor activity, RNA polymerase II-specific"/>
    <property type="evidence" value="ECO:0007669"/>
    <property type="project" value="TreeGrafter"/>
</dbReference>
<feature type="compositionally biased region" description="Low complexity" evidence="11">
    <location>
        <begin position="489"/>
        <end position="500"/>
    </location>
</feature>
<dbReference type="AlphaFoldDB" id="A0A183A7X5"/>
<evidence type="ECO:0000256" key="9">
    <source>
        <dbReference type="PROSITE-ProRule" id="PRU00108"/>
    </source>
</evidence>
<dbReference type="PROSITE" id="PS00034">
    <property type="entry name" value="PAIRED_1"/>
    <property type="match status" value="1"/>
</dbReference>
<sequence length="675" mass="74219">MQPNHQTRSQLDESPILGNAIHSLLSSNAFSANDAPPMFPVSESSMVHSTPGRYPHTNHSMQMLMLAYREWLCTLSSFQPNPNSVPRSSNALHSETDFSTEHLTRVSELSSTSFCDPLRYPFPDSLEAVNWLRRQLNSQSNTNTSSDALLTQSIGDLPVSFKKESSLSDHNSPSGMTIALSRKPVKSPQRKSFEFPSTNTGTLNSIRSQLRKDPGCGSNFNPIVFEGQGRINQLGGMFINGRPLPYETRLRIVQLANNGVRPCDISRQLKVSHGCVSKILQRYNETGSVSPGATGGARKARTIQHGTGTSVSSTRPPSRSCYRKLAGDRSPDESHSQSTSQKIPLGFDCKPPKVKYGRLVEGRDIVPSKRAASTSDHEPHNSESDGHTEAVDLSSRKETQSTSNRGADFSRDMEQSDTDSSGSSLPDRRATPLYHIGEGLSFKDNVPSSNQSKDNTRRSKLVSSNRSPSAQITGPMNEAIDSPTERWPSESSSKSTNTSPSRKRLRRLSDDETAVSNSRAIFLEGSSPPRSSKSDRDSIAETSSPTMQKVATSSWMKQSSVPHDSDLPSCGGQVSEQQASQLRIDVGDWDSSARSIRISPLEGNTSDSTCVTMSGRRNRTTFTENQVAFLELAFQRTHYPDLQLREYLASQTNLPESKIQVHMKIAYKDFILAVI</sequence>
<dbReference type="PROSITE" id="PS50071">
    <property type="entry name" value="HOMEOBOX_2"/>
    <property type="match status" value="1"/>
</dbReference>
<keyword evidence="6 9" id="KW-0238">DNA-binding</keyword>
<evidence type="ECO:0000256" key="6">
    <source>
        <dbReference type="ARBA" id="ARBA00023125"/>
    </source>
</evidence>
<evidence type="ECO:0000256" key="5">
    <source>
        <dbReference type="ARBA" id="ARBA00023015"/>
    </source>
</evidence>
<keyword evidence="7" id="KW-0804">Transcription</keyword>
<dbReference type="GO" id="GO:0000978">
    <property type="term" value="F:RNA polymerase II cis-regulatory region sequence-specific DNA binding"/>
    <property type="evidence" value="ECO:0007669"/>
    <property type="project" value="TreeGrafter"/>
</dbReference>
<evidence type="ECO:0000256" key="3">
    <source>
        <dbReference type="ARBA" id="ARBA00022473"/>
    </source>
</evidence>
<gene>
    <name evidence="14" type="ORF">ECPE_LOCUS3060</name>
</gene>
<comment type="subcellular location">
    <subcellularLocation>
        <location evidence="1 9 10">Nucleus</location>
    </subcellularLocation>
</comment>
<keyword evidence="8 9" id="KW-0539">Nucleus</keyword>
<feature type="compositionally biased region" description="Low complexity" evidence="11">
    <location>
        <begin position="306"/>
        <end position="320"/>
    </location>
</feature>
<feature type="DNA-binding region" description="Homeobox" evidence="9">
    <location>
        <begin position="615"/>
        <end position="662"/>
    </location>
</feature>
<dbReference type="GO" id="GO:0005634">
    <property type="term" value="C:nucleus"/>
    <property type="evidence" value="ECO:0007669"/>
    <property type="project" value="UniProtKB-SubCell"/>
</dbReference>
<keyword evidence="3" id="KW-0217">Developmental protein</keyword>
<name>A0A183A7X5_9TREM</name>
<evidence type="ECO:0000313" key="14">
    <source>
        <dbReference type="EMBL" id="VDP68302.1"/>
    </source>
</evidence>
<dbReference type="InterPro" id="IPR001523">
    <property type="entry name" value="Paired_dom"/>
</dbReference>
<keyword evidence="15" id="KW-1185">Reference proteome</keyword>
<feature type="domain" description="Paired" evidence="13">
    <location>
        <begin position="227"/>
        <end position="363"/>
    </location>
</feature>
<reference evidence="16" key="1">
    <citation type="submission" date="2016-06" db="UniProtKB">
        <authorList>
            <consortium name="WormBaseParasite"/>
        </authorList>
    </citation>
    <scope>IDENTIFICATION</scope>
</reference>
<organism evidence="16">
    <name type="scientific">Echinostoma caproni</name>
    <dbReference type="NCBI Taxonomy" id="27848"/>
    <lineage>
        <taxon>Eukaryota</taxon>
        <taxon>Metazoa</taxon>
        <taxon>Spiralia</taxon>
        <taxon>Lophotrochozoa</taxon>
        <taxon>Platyhelminthes</taxon>
        <taxon>Trematoda</taxon>
        <taxon>Digenea</taxon>
        <taxon>Plagiorchiida</taxon>
        <taxon>Echinostomata</taxon>
        <taxon>Echinostomatoidea</taxon>
        <taxon>Echinostomatidae</taxon>
        <taxon>Echinostoma</taxon>
    </lineage>
</organism>
<evidence type="ECO:0000259" key="12">
    <source>
        <dbReference type="PROSITE" id="PS50071"/>
    </source>
</evidence>
<dbReference type="EMBL" id="UZAN01040066">
    <property type="protein sequence ID" value="VDP68302.1"/>
    <property type="molecule type" value="Genomic_DNA"/>
</dbReference>
<feature type="compositionally biased region" description="Polar residues" evidence="11">
    <location>
        <begin position="461"/>
        <end position="474"/>
    </location>
</feature>
<feature type="compositionally biased region" description="Polar residues" evidence="11">
    <location>
        <begin position="540"/>
        <end position="562"/>
    </location>
</feature>
<dbReference type="CDD" id="cd00086">
    <property type="entry name" value="homeodomain"/>
    <property type="match status" value="1"/>
</dbReference>
<dbReference type="InterPro" id="IPR043565">
    <property type="entry name" value="PAX_fam"/>
</dbReference>
<dbReference type="Pfam" id="PF00046">
    <property type="entry name" value="Homeodomain"/>
    <property type="match status" value="1"/>
</dbReference>